<protein>
    <submittedName>
        <fullName evidence="3">RsmD family RNA methyltransferase</fullName>
    </submittedName>
</protein>
<dbReference type="RefSeq" id="WP_007148306.1">
    <property type="nucleotide sequence ID" value="NZ_AKCI01000001.1"/>
</dbReference>
<dbReference type="InterPro" id="IPR029063">
    <property type="entry name" value="SAM-dependent_MTases_sf"/>
</dbReference>
<dbReference type="PANTHER" id="PTHR43542">
    <property type="entry name" value="METHYLTRANSFERASE"/>
    <property type="match status" value="1"/>
</dbReference>
<dbReference type="GO" id="GO:0008168">
    <property type="term" value="F:methyltransferase activity"/>
    <property type="evidence" value="ECO:0007669"/>
    <property type="project" value="UniProtKB-KW"/>
</dbReference>
<dbReference type="NCBIfam" id="TIGR00095">
    <property type="entry name" value="16S rRNA (guanine(966)-N(2))-methyltransferase RsmD"/>
    <property type="match status" value="1"/>
</dbReference>
<sequence length="198" mass="20834">MRIIAGRFKGAEIKVPKDGKTTRPTTDRTKEAIFSRLKSVGAIAGADVLDLFAGTGALGFEALSRGARSLVAVEASSRVASCIKSTAGGLCRLPGWDPSVKVKVVKARAEKFVSAAPSDKPVSGSPYSLVFMDPPYAMDTEECNILLKDIVTGPVVTDGAVIVVERSARSEAVSAPAGWEITMSRKYGETAVDYIGHS</sequence>
<keyword evidence="4" id="KW-1185">Reference proteome</keyword>
<dbReference type="Gene3D" id="3.40.50.150">
    <property type="entry name" value="Vaccinia Virus protein VP39"/>
    <property type="match status" value="1"/>
</dbReference>
<evidence type="ECO:0000256" key="2">
    <source>
        <dbReference type="ARBA" id="ARBA00022679"/>
    </source>
</evidence>
<dbReference type="CDD" id="cd02440">
    <property type="entry name" value="AdoMet_MTases"/>
    <property type="match status" value="1"/>
</dbReference>
<keyword evidence="2 3" id="KW-0808">Transferase</keyword>
<comment type="caution">
    <text evidence="3">The sequence shown here is derived from an EMBL/GenBank/DDBJ whole genome shotgun (WGS) entry which is preliminary data.</text>
</comment>
<dbReference type="PIRSF" id="PIRSF004553">
    <property type="entry name" value="CHP00095"/>
    <property type="match status" value="1"/>
</dbReference>
<proteinExistence type="predicted"/>
<keyword evidence="1 3" id="KW-0489">Methyltransferase</keyword>
<dbReference type="STRING" id="857290.HMPREF9156_01243"/>
<dbReference type="eggNOG" id="COG0742">
    <property type="taxonomic scope" value="Bacteria"/>
</dbReference>
<reference evidence="3 4" key="1">
    <citation type="submission" date="2012-01" db="EMBL/GenBank/DDBJ databases">
        <title>The Genome Sequence of Scardovia wiggsiae F0424.</title>
        <authorList>
            <consortium name="The Broad Institute Genome Sequencing Platform"/>
            <person name="Earl A."/>
            <person name="Ward D."/>
            <person name="Feldgarden M."/>
            <person name="Gevers D."/>
            <person name="Izard J."/>
            <person name="Ganesan A."/>
            <person name="Baranova O.V."/>
            <person name="Blanton J.M."/>
            <person name="Tanner A.C."/>
            <person name="Mathney J."/>
            <person name="Dewhirst F.E."/>
            <person name="Young S.K."/>
            <person name="Zeng Q."/>
            <person name="Gargeya S."/>
            <person name="Fitzgerald M."/>
            <person name="Haas B."/>
            <person name="Abouelleil A."/>
            <person name="Alvarado L."/>
            <person name="Arachchi H.M."/>
            <person name="Berlin A."/>
            <person name="Chapman S.B."/>
            <person name="Gearin G."/>
            <person name="Goldberg J."/>
            <person name="Griggs A."/>
            <person name="Gujja S."/>
            <person name="Hansen M."/>
            <person name="Heiman D."/>
            <person name="Howarth C."/>
            <person name="Larimer J."/>
            <person name="Lui A."/>
            <person name="MacDonald P.J.P."/>
            <person name="McCowen C."/>
            <person name="Montmayeur A."/>
            <person name="Murphy C."/>
            <person name="Neiman D."/>
            <person name="Pearson M."/>
            <person name="Priest M."/>
            <person name="Roberts A."/>
            <person name="Saif S."/>
            <person name="Shea T."/>
            <person name="Sisk P."/>
            <person name="Stolte C."/>
            <person name="Sykes S."/>
            <person name="Wortman J."/>
            <person name="Nusbaum C."/>
            <person name="Birren B."/>
        </authorList>
    </citation>
    <scope>NUCLEOTIDE SEQUENCE [LARGE SCALE GENOMIC DNA]</scope>
    <source>
        <strain evidence="3 4">F0424</strain>
    </source>
</reference>
<dbReference type="OrthoDB" id="9803017at2"/>
<dbReference type="EMBL" id="AGZS01000006">
    <property type="protein sequence ID" value="EJD64748.1"/>
    <property type="molecule type" value="Genomic_DNA"/>
</dbReference>
<gene>
    <name evidence="3" type="ORF">HMPREF9156_01243</name>
</gene>
<dbReference type="InterPro" id="IPR004398">
    <property type="entry name" value="RNA_MeTrfase_RsmD"/>
</dbReference>
<dbReference type="GO" id="GO:0031167">
    <property type="term" value="P:rRNA methylation"/>
    <property type="evidence" value="ECO:0007669"/>
    <property type="project" value="InterPro"/>
</dbReference>
<dbReference type="PANTHER" id="PTHR43542:SF1">
    <property type="entry name" value="METHYLTRANSFERASE"/>
    <property type="match status" value="1"/>
</dbReference>
<accession>J0DEN2</accession>
<organism evidence="3 4">
    <name type="scientific">Scardovia wiggsiae F0424</name>
    <dbReference type="NCBI Taxonomy" id="857290"/>
    <lineage>
        <taxon>Bacteria</taxon>
        <taxon>Bacillati</taxon>
        <taxon>Actinomycetota</taxon>
        <taxon>Actinomycetes</taxon>
        <taxon>Bifidobacteriales</taxon>
        <taxon>Bifidobacteriaceae</taxon>
        <taxon>Scardovia</taxon>
    </lineage>
</organism>
<dbReference type="HOGENOM" id="CLU_075826_1_0_11"/>
<evidence type="ECO:0000313" key="3">
    <source>
        <dbReference type="EMBL" id="EJD64748.1"/>
    </source>
</evidence>
<dbReference type="SUPFAM" id="SSF53335">
    <property type="entry name" value="S-adenosyl-L-methionine-dependent methyltransferases"/>
    <property type="match status" value="1"/>
</dbReference>
<dbReference type="Pfam" id="PF03602">
    <property type="entry name" value="Cons_hypoth95"/>
    <property type="match status" value="1"/>
</dbReference>
<evidence type="ECO:0000256" key="1">
    <source>
        <dbReference type="ARBA" id="ARBA00022603"/>
    </source>
</evidence>
<evidence type="ECO:0000313" key="4">
    <source>
        <dbReference type="Proteomes" id="UP000006415"/>
    </source>
</evidence>
<dbReference type="AlphaFoldDB" id="J0DEN2"/>
<dbReference type="Proteomes" id="UP000006415">
    <property type="component" value="Unassembled WGS sequence"/>
</dbReference>
<name>J0DEN2_9BIFI</name>